<protein>
    <recommendedName>
        <fullName evidence="2">phosphoribosylglycinamide formyltransferase 1</fullName>
        <ecNumber evidence="2">2.1.2.2</ecNumber>
    </recommendedName>
</protein>
<dbReference type="PANTHER" id="PTHR43369:SF2">
    <property type="entry name" value="PHOSPHORIBOSYLGLYCINAMIDE FORMYLTRANSFERASE"/>
    <property type="match status" value="1"/>
</dbReference>
<dbReference type="EC" id="2.1.2.2" evidence="2"/>
<organism evidence="5 6">
    <name type="scientific">Bergeyella cardium</name>
    <dbReference type="NCBI Taxonomy" id="1585976"/>
    <lineage>
        <taxon>Bacteria</taxon>
        <taxon>Pseudomonadati</taxon>
        <taxon>Bacteroidota</taxon>
        <taxon>Flavobacteriia</taxon>
        <taxon>Flavobacteriales</taxon>
        <taxon>Weeksellaceae</taxon>
        <taxon>Bergeyella</taxon>
    </lineage>
</organism>
<sequence>MNISFYVSGRAGRLRKILEEASPSTLKLIKIVVCDNLKNEDLHQLLSKHDIKMVSFDYKTLSPERKQRNKVLSDKLNSLFKENNIDYCFCFGDHILEGQLLKDYENRIINFHPSILPMFPGLMAIDQAINAGAKVLGNTAHFIDEGVDTGSIIMQNIVSYQFFEKYGYDGLLNLQVPMFNKILDSLINNTLIINNGKVTLKNYNYDSVVFFPE</sequence>
<dbReference type="EMBL" id="CP029149">
    <property type="protein sequence ID" value="QHN64720.1"/>
    <property type="molecule type" value="Genomic_DNA"/>
</dbReference>
<dbReference type="GO" id="GO:0004644">
    <property type="term" value="F:phosphoribosylglycinamide formyltransferase activity"/>
    <property type="evidence" value="ECO:0007669"/>
    <property type="project" value="UniProtKB-EC"/>
</dbReference>
<dbReference type="GO" id="GO:0006189">
    <property type="term" value="P:'de novo' IMP biosynthetic process"/>
    <property type="evidence" value="ECO:0007669"/>
    <property type="project" value="TreeGrafter"/>
</dbReference>
<evidence type="ECO:0000256" key="3">
    <source>
        <dbReference type="ARBA" id="ARBA00022679"/>
    </source>
</evidence>
<evidence type="ECO:0000256" key="4">
    <source>
        <dbReference type="ARBA" id="ARBA00022755"/>
    </source>
</evidence>
<dbReference type="OrthoDB" id="9806170at2"/>
<evidence type="ECO:0000256" key="1">
    <source>
        <dbReference type="ARBA" id="ARBA00005054"/>
    </source>
</evidence>
<keyword evidence="3" id="KW-0808">Transferase</keyword>
<proteinExistence type="predicted"/>
<evidence type="ECO:0000313" key="6">
    <source>
        <dbReference type="Proteomes" id="UP000464318"/>
    </source>
</evidence>
<dbReference type="PANTHER" id="PTHR43369">
    <property type="entry name" value="PHOSPHORIBOSYLGLYCINAMIDE FORMYLTRANSFERASE"/>
    <property type="match status" value="1"/>
</dbReference>
<dbReference type="GO" id="GO:0005737">
    <property type="term" value="C:cytoplasm"/>
    <property type="evidence" value="ECO:0007669"/>
    <property type="project" value="TreeGrafter"/>
</dbReference>
<reference evidence="5 6" key="1">
    <citation type="submission" date="2018-04" db="EMBL/GenBank/DDBJ databases">
        <title>Characteristic and Complete Genome Sequencing of A Novel Member of Infective Endocarditis Causative Bacteria: Bergeyella cardium QL-PH.</title>
        <authorList>
            <person name="Pan H."/>
            <person name="Sun E."/>
            <person name="Zhang Y."/>
        </authorList>
    </citation>
    <scope>NUCLEOTIDE SEQUENCE [LARGE SCALE GENOMIC DNA]</scope>
    <source>
        <strain evidence="5 6">HPQL</strain>
    </source>
</reference>
<dbReference type="Gene3D" id="3.40.50.170">
    <property type="entry name" value="Formyl transferase, N-terminal domain"/>
    <property type="match status" value="1"/>
</dbReference>
<dbReference type="Pfam" id="PF00551">
    <property type="entry name" value="Formyl_trans_N"/>
    <property type="match status" value="1"/>
</dbReference>
<keyword evidence="6" id="KW-1185">Reference proteome</keyword>
<dbReference type="Proteomes" id="UP000464318">
    <property type="component" value="Chromosome"/>
</dbReference>
<comment type="pathway">
    <text evidence="1">Purine metabolism; IMP biosynthesis via de novo pathway; N(2)-formyl-N(1)-(5-phospho-D-ribosyl)glycinamide from N(1)-(5-phospho-D-ribosyl)glycinamide (10-formyl THF route): step 1/1.</text>
</comment>
<name>A0A6P1QV78_9FLAO</name>
<dbReference type="AlphaFoldDB" id="A0A6P1QV78"/>
<dbReference type="InterPro" id="IPR002376">
    <property type="entry name" value="Formyl_transf_N"/>
</dbReference>
<dbReference type="SUPFAM" id="SSF53328">
    <property type="entry name" value="Formyltransferase"/>
    <property type="match status" value="1"/>
</dbReference>
<evidence type="ECO:0000256" key="2">
    <source>
        <dbReference type="ARBA" id="ARBA00012254"/>
    </source>
</evidence>
<dbReference type="RefSeq" id="WP_120488621.1">
    <property type="nucleotide sequence ID" value="NZ_CP029149.1"/>
</dbReference>
<dbReference type="KEGG" id="bcad:DBX24_01835"/>
<accession>A0A6P1QV78</accession>
<evidence type="ECO:0000313" key="5">
    <source>
        <dbReference type="EMBL" id="QHN64720.1"/>
    </source>
</evidence>
<keyword evidence="4" id="KW-0658">Purine biosynthesis</keyword>
<dbReference type="InterPro" id="IPR036477">
    <property type="entry name" value="Formyl_transf_N_sf"/>
</dbReference>
<gene>
    <name evidence="5" type="ORF">DBX24_01835</name>
</gene>